<feature type="transmembrane region" description="Helical" evidence="2">
    <location>
        <begin position="122"/>
        <end position="146"/>
    </location>
</feature>
<feature type="transmembrane region" description="Helical" evidence="2">
    <location>
        <begin position="733"/>
        <end position="754"/>
    </location>
</feature>
<sequence>MHCGSVVRDGDVEGGGTPEVLEESGMGEKAPDGTGEAATTSAEENKDERHYYFLKIVPPTLRWCRGRKVWLPSLYFDDMPVSVLTSFLFWTLVPFSVSVYILAGVTERVGVGGGQSNDLGLIGIAMRGFFGLQGLALVAQVGCFFFPPRSRVDKVLSWLALYSAALGLGAITGISFASMNASTGAGDVFQQLLNVALGVFFCVPTFVRRSLPRGFTRCEAECIVEMRAIQNGEGDGEDKESDAIAAELQPLGQTDEEGGPEKGTDGGEEGDDLVSQPNACGYRMVFARSANPEVNRVWWHHLDEALAKEEEEEKEKEGVEKKTAGCGSCVKRRVSAILEGKKEQRGFVSVLQDMCTCWWTAWACCRAPIAAASVLDFRRIYLAILMCLVFVDFTSDIAVGVQLTMAGVYEWSDFSSPQSGITLAPRPFNVRSFPNDLNPWGVPTPPIHFFPNGSFDKFGETPAASAYWRQTAAGRAFLGEVRRDAEMLYRANLTIPPTAELGQRGFSFFDDENRTTTLTGWLPGIQEGFRRHTGGFELSNEAALEYAKAAVRPGRGIHDYGFFDLGDFVLLPDQAQRGRTDDVADVGTIQVVQRKRARHIILRKRELEGEAAPGAPEACEDVREKRFWRTEDEGTFETLLESVSSNGLCLVGTAGVRHLFECNLQGCECDRIRELGSGAGKLLCPMGRLENFGDTFWCGVAVLFLALFDMLNVMVVQIILVNPKSFKRSWVRFLFSFLLSLTEAVIFILTVYGQHLVDNQDMAQSAFWFSIASTVLMILWKCIQVISARFNLCSRWRKIDQFLEREPPEVQMAGRTRKGGKGRKATDSTTREGLRGARREVFGEESRC</sequence>
<dbReference type="AlphaFoldDB" id="A0A0G4EZC8"/>
<accession>A0A0G4EZC8</accession>
<feature type="transmembrane region" description="Helical" evidence="2">
    <location>
        <begin position="766"/>
        <end position="788"/>
    </location>
</feature>
<organism evidence="3">
    <name type="scientific">Chromera velia CCMP2878</name>
    <dbReference type="NCBI Taxonomy" id="1169474"/>
    <lineage>
        <taxon>Eukaryota</taxon>
        <taxon>Sar</taxon>
        <taxon>Alveolata</taxon>
        <taxon>Colpodellida</taxon>
        <taxon>Chromeraceae</taxon>
        <taxon>Chromera</taxon>
    </lineage>
</organism>
<feature type="transmembrane region" description="Helical" evidence="2">
    <location>
        <begin position="158"/>
        <end position="176"/>
    </location>
</feature>
<feature type="region of interest" description="Disordered" evidence="1">
    <location>
        <begin position="812"/>
        <end position="848"/>
    </location>
</feature>
<dbReference type="EMBL" id="CDMZ01000022">
    <property type="protein sequence ID" value="CEM04674.1"/>
    <property type="molecule type" value="Genomic_DNA"/>
</dbReference>
<dbReference type="VEuPathDB" id="CryptoDB:Cvel_2566"/>
<protein>
    <recommendedName>
        <fullName evidence="4">Transmembrane protein</fullName>
    </recommendedName>
</protein>
<proteinExistence type="predicted"/>
<gene>
    <name evidence="3" type="ORF">Cvel_2566</name>
</gene>
<keyword evidence="2" id="KW-0472">Membrane</keyword>
<feature type="compositionally biased region" description="Basic and acidic residues" evidence="1">
    <location>
        <begin position="824"/>
        <end position="848"/>
    </location>
</feature>
<feature type="region of interest" description="Disordered" evidence="1">
    <location>
        <begin position="249"/>
        <end position="273"/>
    </location>
</feature>
<name>A0A0G4EZC8_9ALVE</name>
<evidence type="ECO:0000256" key="1">
    <source>
        <dbReference type="SAM" id="MobiDB-lite"/>
    </source>
</evidence>
<feature type="transmembrane region" description="Helical" evidence="2">
    <location>
        <begin position="696"/>
        <end position="721"/>
    </location>
</feature>
<keyword evidence="2" id="KW-0812">Transmembrane</keyword>
<evidence type="ECO:0000256" key="2">
    <source>
        <dbReference type="SAM" id="Phobius"/>
    </source>
</evidence>
<feature type="region of interest" description="Disordered" evidence="1">
    <location>
        <begin position="1"/>
        <end position="43"/>
    </location>
</feature>
<feature type="transmembrane region" description="Helical" evidence="2">
    <location>
        <begin position="188"/>
        <end position="207"/>
    </location>
</feature>
<feature type="transmembrane region" description="Helical" evidence="2">
    <location>
        <begin position="81"/>
        <end position="102"/>
    </location>
</feature>
<reference evidence="3" key="1">
    <citation type="submission" date="2014-11" db="EMBL/GenBank/DDBJ databases">
        <authorList>
            <person name="Otto D Thomas"/>
            <person name="Naeem Raeece"/>
        </authorList>
    </citation>
    <scope>NUCLEOTIDE SEQUENCE</scope>
</reference>
<dbReference type="PhylomeDB" id="A0A0G4EZC8"/>
<feature type="transmembrane region" description="Helical" evidence="2">
    <location>
        <begin position="380"/>
        <end position="409"/>
    </location>
</feature>
<evidence type="ECO:0008006" key="4">
    <source>
        <dbReference type="Google" id="ProtNLM"/>
    </source>
</evidence>
<evidence type="ECO:0000313" key="3">
    <source>
        <dbReference type="EMBL" id="CEM04674.1"/>
    </source>
</evidence>
<keyword evidence="2" id="KW-1133">Transmembrane helix</keyword>